<sequence>MLVQDLADAGLDGVELMIEHRLPLTAKRADVILAGIGHGGEDRYVIVELKQWSSAELFEDDPHLVLVPGMRGGPKLHPALQANTYRDYLLDFTEGLQSSQVDSIAYLHYAQDGDVFDLLGDTGAAPTRMFTASRRGELLKYLASVFAPISGAAAADRLEAARIRPTKQLLRHAAPVLKGRDHFVLLDEQRLAFELVRHAVEKARRADHKTVVIVTGGPGSGKSVIALSLLADMAARGYAAVHATGSKSFTETMRRYAARGSTRTKNLFKYFNSFMKATPNDLDVLINDEAHRIRETSANRYTRAEDRSGRRQLDELISAARVPVFLLDEHQIVRPGELGTVGDIRAHAIARGLDVHEVELDAQYRCGGSRLYENWVLGLLELGGRQPEAWFGDENFTVETVGTPHALESRLSLHLDGDYSARMTAGYCWKWSKPKTDGTLVHDVEIGDWSRPWNVNGDRSVGTAPPSALWATHEGGFGQVGCVYTAQGFEYDYNGVIIGPDLIYRNGRLTTDRAANRDPAITKKVTDAEAYRLIRNTYKVLLTRGLRGTILYSSDPETQDYLASLMRTRAEPRAA</sequence>
<comment type="caution">
    <text evidence="2">The sequence shown here is derived from an EMBL/GenBank/DDBJ whole genome shotgun (WGS) entry which is preliminary data.</text>
</comment>
<evidence type="ECO:0000313" key="3">
    <source>
        <dbReference type="Proteomes" id="UP000277256"/>
    </source>
</evidence>
<evidence type="ECO:0000313" key="2">
    <source>
        <dbReference type="EMBL" id="RRR95876.1"/>
    </source>
</evidence>
<keyword evidence="3" id="KW-1185">Reference proteome</keyword>
<dbReference type="Proteomes" id="UP000277256">
    <property type="component" value="Unassembled WGS sequence"/>
</dbReference>
<proteinExistence type="predicted"/>
<protein>
    <submittedName>
        <fullName evidence="2">DUF2075 domain-containing protein</fullName>
    </submittedName>
</protein>
<accession>A0A426US96</accession>
<dbReference type="Pfam" id="PF09848">
    <property type="entry name" value="SLFN-g3_helicase"/>
    <property type="match status" value="1"/>
</dbReference>
<reference evidence="2 3" key="1">
    <citation type="submission" date="2018-12" db="EMBL/GenBank/DDBJ databases">
        <title>Glycomyces sp. YIM 121974 draft genome.</title>
        <authorList>
            <person name="Li Q."/>
        </authorList>
    </citation>
    <scope>NUCLEOTIDE SEQUENCE [LARGE SCALE GENOMIC DNA]</scope>
    <source>
        <strain evidence="2 3">YIM 121974</strain>
    </source>
</reference>
<dbReference type="InterPro" id="IPR018647">
    <property type="entry name" value="SLFN_3-like_DNA/RNA_helicase"/>
</dbReference>
<dbReference type="InterPro" id="IPR027417">
    <property type="entry name" value="P-loop_NTPase"/>
</dbReference>
<gene>
    <name evidence="2" type="ORF">EIW28_23415</name>
</gene>
<name>A0A426US96_9ACTN</name>
<organism evidence="2 3">
    <name type="scientific">Glycomyces terrestris</name>
    <dbReference type="NCBI Taxonomy" id="2493553"/>
    <lineage>
        <taxon>Bacteria</taxon>
        <taxon>Bacillati</taxon>
        <taxon>Actinomycetota</taxon>
        <taxon>Actinomycetes</taxon>
        <taxon>Glycomycetales</taxon>
        <taxon>Glycomycetaceae</taxon>
        <taxon>Glycomyces</taxon>
    </lineage>
</organism>
<feature type="domain" description="Schlafen group 3-like DNA/RNA helicase" evidence="1">
    <location>
        <begin position="209"/>
        <end position="555"/>
    </location>
</feature>
<dbReference type="SUPFAM" id="SSF52540">
    <property type="entry name" value="P-loop containing nucleoside triphosphate hydrolases"/>
    <property type="match status" value="1"/>
</dbReference>
<dbReference type="EMBL" id="RSEB01000009">
    <property type="protein sequence ID" value="RRR95876.1"/>
    <property type="molecule type" value="Genomic_DNA"/>
</dbReference>
<dbReference type="Gene3D" id="3.40.50.300">
    <property type="entry name" value="P-loop containing nucleotide triphosphate hydrolases"/>
    <property type="match status" value="1"/>
</dbReference>
<evidence type="ECO:0000259" key="1">
    <source>
        <dbReference type="Pfam" id="PF09848"/>
    </source>
</evidence>
<dbReference type="OrthoDB" id="3193269at2"/>
<dbReference type="AlphaFoldDB" id="A0A426US96"/>